<reference evidence="1" key="2">
    <citation type="submission" date="2015-03" db="UniProtKB">
        <authorList>
            <consortium name="EnsemblPlants"/>
        </authorList>
    </citation>
    <scope>IDENTIFICATION</scope>
</reference>
<reference evidence="1 2" key="1">
    <citation type="journal article" date="2014" name="Genome Biol.">
        <title>Transcriptome and methylome profiling reveals relics of genome dominance in the mesopolyploid Brassica oleracea.</title>
        <authorList>
            <person name="Parkin I.A."/>
            <person name="Koh C."/>
            <person name="Tang H."/>
            <person name="Robinson S.J."/>
            <person name="Kagale S."/>
            <person name="Clarke W.E."/>
            <person name="Town C.D."/>
            <person name="Nixon J."/>
            <person name="Krishnakumar V."/>
            <person name="Bidwell S.L."/>
            <person name="Denoeud F."/>
            <person name="Belcram H."/>
            <person name="Links M.G."/>
            <person name="Just J."/>
            <person name="Clarke C."/>
            <person name="Bender T."/>
            <person name="Huebert T."/>
            <person name="Mason A.S."/>
            <person name="Pires J.C."/>
            <person name="Barker G."/>
            <person name="Moore J."/>
            <person name="Walley P.G."/>
            <person name="Manoli S."/>
            <person name="Batley J."/>
            <person name="Edwards D."/>
            <person name="Nelson M.N."/>
            <person name="Wang X."/>
            <person name="Paterson A.H."/>
            <person name="King G."/>
            <person name="Bancroft I."/>
            <person name="Chalhoub B."/>
            <person name="Sharpe A.G."/>
        </authorList>
    </citation>
    <scope>NUCLEOTIDE SEQUENCE</scope>
    <source>
        <strain evidence="1 2">cv. TO1000</strain>
    </source>
</reference>
<proteinExistence type="predicted"/>
<dbReference type="HOGENOM" id="CLU_837715_0_0_1"/>
<organism evidence="1 2">
    <name type="scientific">Brassica oleracea var. oleracea</name>
    <dbReference type="NCBI Taxonomy" id="109376"/>
    <lineage>
        <taxon>Eukaryota</taxon>
        <taxon>Viridiplantae</taxon>
        <taxon>Streptophyta</taxon>
        <taxon>Embryophyta</taxon>
        <taxon>Tracheophyta</taxon>
        <taxon>Spermatophyta</taxon>
        <taxon>Magnoliopsida</taxon>
        <taxon>eudicotyledons</taxon>
        <taxon>Gunneridae</taxon>
        <taxon>Pentapetalae</taxon>
        <taxon>rosids</taxon>
        <taxon>malvids</taxon>
        <taxon>Brassicales</taxon>
        <taxon>Brassicaceae</taxon>
        <taxon>Brassiceae</taxon>
        <taxon>Brassica</taxon>
    </lineage>
</organism>
<dbReference type="Gramene" id="Bo5g025810.1">
    <property type="protein sequence ID" value="Bo5g025810.1"/>
    <property type="gene ID" value="Bo5g025810"/>
</dbReference>
<accession>A0A0D3CBB9</accession>
<name>A0A0D3CBB9_BRAOL</name>
<evidence type="ECO:0000313" key="1">
    <source>
        <dbReference type="EnsemblPlants" id="Bo5g025810.1"/>
    </source>
</evidence>
<dbReference type="AlphaFoldDB" id="A0A0D3CBB9"/>
<dbReference type="EnsemblPlants" id="Bo5g025810.1">
    <property type="protein sequence ID" value="Bo5g025810.1"/>
    <property type="gene ID" value="Bo5g025810"/>
</dbReference>
<evidence type="ECO:0000313" key="2">
    <source>
        <dbReference type="Proteomes" id="UP000032141"/>
    </source>
</evidence>
<sequence>MTVQTNTHWKWLHIVSTGATGNSLGTPIGSANSQLHQRFTVDTEGTRERARYHWKALDARFSDHLSDHQIDFRPVLVLVRNGQQKQNLSVWKFVKVLVQFAFTTSLEMKLLWLSKWSPIGVNLVSMDRRHIGLHYDRRDLKFNESSRVSLLEPSRSILRFLSFFQNPWQRDSETSGLAMLLVRACGAETFVPWTLLERAGASCVFMLELNFRSGSSITQMRLTSRSDCYRAGALGVLFLSFSDLRILCFYRYFRDLLCYLDLCFVCRVRRLSACGYVMLLPPPKLQAIAPRVFVIGDYVRHGYFVNSWGSLLDWVRQLALCHIGVTLVMLGGPIGSETRQR</sequence>
<protein>
    <submittedName>
        <fullName evidence="1">Uncharacterized protein</fullName>
    </submittedName>
</protein>
<keyword evidence="2" id="KW-1185">Reference proteome</keyword>
<dbReference type="Proteomes" id="UP000032141">
    <property type="component" value="Chromosome C5"/>
</dbReference>